<dbReference type="Proteomes" id="UP000366872">
    <property type="component" value="Unassembled WGS sequence"/>
</dbReference>
<feature type="transmembrane region" description="Helical" evidence="1">
    <location>
        <begin position="84"/>
        <end position="106"/>
    </location>
</feature>
<dbReference type="AlphaFoldDB" id="A0A6C2UCB3"/>
<proteinExistence type="predicted"/>
<keyword evidence="1" id="KW-0472">Membrane</keyword>
<keyword evidence="3" id="KW-1185">Reference proteome</keyword>
<gene>
    <name evidence="2" type="ORF">PDESU_05655</name>
</gene>
<keyword evidence="1" id="KW-0812">Transmembrane</keyword>
<sequence>MKAHPPELNPFDAHFQPLEKQGLFPVVDATLKRPAQVVHELMNRKSRNIPAILTLLLLACLAGLGLMMGSFSGGAQCWAAPVKVMFGTLLSVLICMPSLFILLCLSGGEQSFPEVARILLLGLVLAGILFVGFMPVAWIFSQATESVAFMGFLYLLVWGIGLFFGLRLMKTAFRFLNKKKAGTLNLWFFIFTLVVLQMSTTLRPIIGEYEAPQFSEKKFFLVHWAETMDR</sequence>
<keyword evidence="1" id="KW-1133">Transmembrane helix</keyword>
<feature type="transmembrane region" description="Helical" evidence="1">
    <location>
        <begin position="146"/>
        <end position="166"/>
    </location>
</feature>
<evidence type="ECO:0000313" key="3">
    <source>
        <dbReference type="Proteomes" id="UP000366872"/>
    </source>
</evidence>
<evidence type="ECO:0000313" key="2">
    <source>
        <dbReference type="EMBL" id="VGO17061.1"/>
    </source>
</evidence>
<dbReference type="EMBL" id="CAAHFG010000004">
    <property type="protein sequence ID" value="VGO17061.1"/>
    <property type="molecule type" value="Genomic_DNA"/>
</dbReference>
<feature type="transmembrane region" description="Helical" evidence="1">
    <location>
        <begin position="186"/>
        <end position="206"/>
    </location>
</feature>
<name>A0A6C2UCB3_PONDE</name>
<evidence type="ECO:0008006" key="4">
    <source>
        <dbReference type="Google" id="ProtNLM"/>
    </source>
</evidence>
<evidence type="ECO:0000256" key="1">
    <source>
        <dbReference type="SAM" id="Phobius"/>
    </source>
</evidence>
<dbReference type="RefSeq" id="WP_136082562.1">
    <property type="nucleotide sequence ID" value="NZ_CAAHFG010000004.1"/>
</dbReference>
<feature type="transmembrane region" description="Helical" evidence="1">
    <location>
        <begin position="118"/>
        <end position="140"/>
    </location>
</feature>
<organism evidence="2 3">
    <name type="scientific">Pontiella desulfatans</name>
    <dbReference type="NCBI Taxonomy" id="2750659"/>
    <lineage>
        <taxon>Bacteria</taxon>
        <taxon>Pseudomonadati</taxon>
        <taxon>Kiritimatiellota</taxon>
        <taxon>Kiritimatiellia</taxon>
        <taxon>Kiritimatiellales</taxon>
        <taxon>Pontiellaceae</taxon>
        <taxon>Pontiella</taxon>
    </lineage>
</organism>
<accession>A0A6C2UCB3</accession>
<protein>
    <recommendedName>
        <fullName evidence="4">Yip1 domain-containing protein</fullName>
    </recommendedName>
</protein>
<reference evidence="2 3" key="1">
    <citation type="submission" date="2019-04" db="EMBL/GenBank/DDBJ databases">
        <authorList>
            <person name="Van Vliet M D."/>
        </authorList>
    </citation>
    <scope>NUCLEOTIDE SEQUENCE [LARGE SCALE GENOMIC DNA]</scope>
    <source>
        <strain evidence="2 3">F1</strain>
    </source>
</reference>
<feature type="transmembrane region" description="Helical" evidence="1">
    <location>
        <begin position="51"/>
        <end position="72"/>
    </location>
</feature>